<dbReference type="EMBL" id="CAJNRF010014229">
    <property type="protein sequence ID" value="CAF2155928.1"/>
    <property type="molecule type" value="Genomic_DNA"/>
</dbReference>
<proteinExistence type="predicted"/>
<feature type="domain" description="Pre-mRNA-splicing factor 3" evidence="8">
    <location>
        <begin position="141"/>
        <end position="353"/>
    </location>
</feature>
<evidence type="ECO:0000313" key="10">
    <source>
        <dbReference type="EMBL" id="CAF1272541.1"/>
    </source>
</evidence>
<dbReference type="Proteomes" id="UP000663834">
    <property type="component" value="Unassembled WGS sequence"/>
</dbReference>
<dbReference type="Pfam" id="PF06544">
    <property type="entry name" value="Prp3_C"/>
    <property type="match status" value="1"/>
</dbReference>
<dbReference type="Proteomes" id="UP000663855">
    <property type="component" value="Unassembled WGS sequence"/>
</dbReference>
<dbReference type="PANTHER" id="PTHR14212">
    <property type="entry name" value="U4/U6-ASSOCIATED RNA SPLICING FACTOR-RELATED"/>
    <property type="match status" value="1"/>
</dbReference>
<evidence type="ECO:0000256" key="1">
    <source>
        <dbReference type="ARBA" id="ARBA00004123"/>
    </source>
</evidence>
<evidence type="ECO:0000256" key="6">
    <source>
        <dbReference type="SAM" id="MobiDB-lite"/>
    </source>
</evidence>
<feature type="region of interest" description="Disordered" evidence="6">
    <location>
        <begin position="345"/>
        <end position="371"/>
    </location>
</feature>
<evidence type="ECO:0000256" key="4">
    <source>
        <dbReference type="ARBA" id="ARBA00023242"/>
    </source>
</evidence>
<keyword evidence="2" id="KW-0507">mRNA processing</keyword>
<dbReference type="AlphaFoldDB" id="A0A816YCT4"/>
<dbReference type="EMBL" id="CAJNRG010012085">
    <property type="protein sequence ID" value="CAF2137287.1"/>
    <property type="molecule type" value="Genomic_DNA"/>
</dbReference>
<dbReference type="InterPro" id="IPR010541">
    <property type="entry name" value="Prp3_C"/>
</dbReference>
<dbReference type="GO" id="GO:0046540">
    <property type="term" value="C:U4/U6 x U5 tri-snRNP complex"/>
    <property type="evidence" value="ECO:0007669"/>
    <property type="project" value="InterPro"/>
</dbReference>
<evidence type="ECO:0000313" key="14">
    <source>
        <dbReference type="Proteomes" id="UP000663856"/>
    </source>
</evidence>
<dbReference type="PANTHER" id="PTHR14212:SF0">
    <property type="entry name" value="U4_U6 SMALL NUCLEAR RIBONUCLEOPROTEIN PRP3"/>
    <property type="match status" value="1"/>
</dbReference>
<dbReference type="OrthoDB" id="10264544at2759"/>
<feature type="coiled-coil region" evidence="5">
    <location>
        <begin position="165"/>
        <end position="192"/>
    </location>
</feature>
<keyword evidence="4" id="KW-0539">Nucleus</keyword>
<name>A0A816YCT4_9BILA</name>
<evidence type="ECO:0000256" key="5">
    <source>
        <dbReference type="SAM" id="Coils"/>
    </source>
</evidence>
<comment type="caution">
    <text evidence="13">The sequence shown here is derived from an EMBL/GenBank/DDBJ whole genome shotgun (WGS) entry which is preliminary data.</text>
</comment>
<dbReference type="InterPro" id="IPR027104">
    <property type="entry name" value="Prp3"/>
</dbReference>
<protein>
    <submittedName>
        <fullName evidence="13">Uncharacterized protein</fullName>
    </submittedName>
</protein>
<comment type="subcellular location">
    <subcellularLocation>
        <location evidence="1">Nucleus</location>
    </subcellularLocation>
</comment>
<evidence type="ECO:0000256" key="3">
    <source>
        <dbReference type="ARBA" id="ARBA00023187"/>
    </source>
</evidence>
<evidence type="ECO:0000259" key="8">
    <source>
        <dbReference type="Pfam" id="PF08572"/>
    </source>
</evidence>
<evidence type="ECO:0000313" key="11">
    <source>
        <dbReference type="EMBL" id="CAF1927620.1"/>
    </source>
</evidence>
<sequence>MSKKLLTPKQEPVGPDAVRDMMIAAQKQIKNRQQEINFTASTTATQQRLAELRGRIANQLGNLIPSQIEDRDRPVHVTIDREGRTIDSMTGEVLQLPSRVPTLKANLRVQKKEVIKQETPKSKLAKETVIEHPGLDASAVHFDARIGTHAASRNSRPLVFNKKGKYEEIANRQRAKAKLERLQQEISQIAKRTGIAVENQVTIIQPKKFFSELHVPDVEWWDYVIIQQNNYSTITPDANILPMLTGITRLIEHPIQLKPPFEANKPVLLPIHLTKHEQRKLRRQNRAEVLKEQQEKIRLGLMPPPEPKVKISNLMRVLCSDAVQDPTKIEQYVRNQMAQRIKNHEAANAARKLSAEQRREKKTKRTTEDTTTGVHASVYRVRHLEDAAKRFKVETNCKQLHMTGCVVLCKDINIIVVEGGPKQQKKFRRLMLNRIKWNSTGKNQSHMEDDGNDEQDKEQNKCVLLWQGTVKERAFGEIKFKSCPTENFAREHFRRHGVEHYWDIGHNDSVLDASTY</sequence>
<dbReference type="EMBL" id="CAJNOV010000238">
    <property type="protein sequence ID" value="CAF1011889.1"/>
    <property type="molecule type" value="Genomic_DNA"/>
</dbReference>
<reference evidence="13" key="1">
    <citation type="submission" date="2021-02" db="EMBL/GenBank/DDBJ databases">
        <authorList>
            <person name="Nowell W R."/>
        </authorList>
    </citation>
    <scope>NUCLEOTIDE SEQUENCE</scope>
</reference>
<evidence type="ECO:0000313" key="12">
    <source>
        <dbReference type="EMBL" id="CAF2137287.1"/>
    </source>
</evidence>
<accession>A0A816YCT4</accession>
<dbReference type="EMBL" id="CAJNOW010000328">
    <property type="protein sequence ID" value="CAF1272541.1"/>
    <property type="molecule type" value="Genomic_DNA"/>
</dbReference>
<keyword evidence="3" id="KW-0508">mRNA splicing</keyword>
<gene>
    <name evidence="9" type="ORF">CJN711_LOCUS2866</name>
    <name evidence="10" type="ORF">KQP761_LOCUS3364</name>
    <name evidence="11" type="ORF">MBJ925_LOCUS3580</name>
    <name evidence="13" type="ORF">WKI299_LOCUS31277</name>
    <name evidence="12" type="ORF">XDN619_LOCUS26066</name>
</gene>
<dbReference type="CDD" id="cd24162">
    <property type="entry name" value="Prp3_C"/>
    <property type="match status" value="1"/>
</dbReference>
<dbReference type="Proteomes" id="UP000663824">
    <property type="component" value="Unassembled WGS sequence"/>
</dbReference>
<dbReference type="GO" id="GO:0000398">
    <property type="term" value="P:mRNA splicing, via spliceosome"/>
    <property type="evidence" value="ECO:0007669"/>
    <property type="project" value="InterPro"/>
</dbReference>
<dbReference type="Proteomes" id="UP000663887">
    <property type="component" value="Unassembled WGS sequence"/>
</dbReference>
<keyword evidence="5" id="KW-0175">Coiled coil</keyword>
<evidence type="ECO:0000313" key="13">
    <source>
        <dbReference type="EMBL" id="CAF2155928.1"/>
    </source>
</evidence>
<dbReference type="Proteomes" id="UP000663856">
    <property type="component" value="Unassembled WGS sequence"/>
</dbReference>
<dbReference type="EMBL" id="CAJNRE010000465">
    <property type="protein sequence ID" value="CAF1927620.1"/>
    <property type="molecule type" value="Genomic_DNA"/>
</dbReference>
<feature type="domain" description="Small nuclear ribonucleoprotein Prp3 C-terminal" evidence="7">
    <location>
        <begin position="377"/>
        <end position="504"/>
    </location>
</feature>
<organism evidence="13 14">
    <name type="scientific">Rotaria magnacalcarata</name>
    <dbReference type="NCBI Taxonomy" id="392030"/>
    <lineage>
        <taxon>Eukaryota</taxon>
        <taxon>Metazoa</taxon>
        <taxon>Spiralia</taxon>
        <taxon>Gnathifera</taxon>
        <taxon>Rotifera</taxon>
        <taxon>Eurotatoria</taxon>
        <taxon>Bdelloidea</taxon>
        <taxon>Philodinida</taxon>
        <taxon>Philodinidae</taxon>
        <taxon>Rotaria</taxon>
    </lineage>
</organism>
<dbReference type="InterPro" id="IPR013881">
    <property type="entry name" value="Pre-mRNA_splic_Prp3_dom"/>
</dbReference>
<evidence type="ECO:0000313" key="9">
    <source>
        <dbReference type="EMBL" id="CAF1011889.1"/>
    </source>
</evidence>
<evidence type="ECO:0000259" key="7">
    <source>
        <dbReference type="Pfam" id="PF06544"/>
    </source>
</evidence>
<evidence type="ECO:0000256" key="2">
    <source>
        <dbReference type="ARBA" id="ARBA00022664"/>
    </source>
</evidence>
<dbReference type="Pfam" id="PF08572">
    <property type="entry name" value="PRP3"/>
    <property type="match status" value="1"/>
</dbReference>